<dbReference type="InterPro" id="IPR001650">
    <property type="entry name" value="Helicase_C-like"/>
</dbReference>
<dbReference type="PANTHER" id="PTHR18934:SF99">
    <property type="entry name" value="ATP-DEPENDENT RNA HELICASE DHX37-RELATED"/>
    <property type="match status" value="1"/>
</dbReference>
<evidence type="ECO:0000256" key="2">
    <source>
        <dbReference type="ARBA" id="ARBA00012552"/>
    </source>
</evidence>
<protein>
    <recommendedName>
        <fullName evidence="2">RNA helicase</fullName>
        <ecNumber evidence="2">3.6.4.13</ecNumber>
    </recommendedName>
</protein>
<dbReference type="InterPro" id="IPR007502">
    <property type="entry name" value="Helicase-assoc_dom"/>
</dbReference>
<dbReference type="Gene3D" id="1.20.120.1080">
    <property type="match status" value="1"/>
</dbReference>
<dbReference type="AlphaFoldDB" id="A0AAV5A5E4"/>
<name>A0AAV5A5E4_9AGAM</name>
<dbReference type="EMBL" id="BPWL01000002">
    <property type="protein sequence ID" value="GJJ07821.1"/>
    <property type="molecule type" value="Genomic_DNA"/>
</dbReference>
<dbReference type="InterPro" id="IPR011709">
    <property type="entry name" value="DEAD-box_helicase_OB_fold"/>
</dbReference>
<feature type="compositionally biased region" description="Basic and acidic residues" evidence="8">
    <location>
        <begin position="18"/>
        <end position="42"/>
    </location>
</feature>
<evidence type="ECO:0000256" key="3">
    <source>
        <dbReference type="ARBA" id="ARBA00022741"/>
    </source>
</evidence>
<dbReference type="PROSITE" id="PS51192">
    <property type="entry name" value="HELICASE_ATP_BIND_1"/>
    <property type="match status" value="1"/>
</dbReference>
<keyword evidence="12" id="KW-1185">Reference proteome</keyword>
<dbReference type="PROSITE" id="PS00690">
    <property type="entry name" value="DEAH_ATP_HELICASE"/>
    <property type="match status" value="1"/>
</dbReference>
<dbReference type="PROSITE" id="PS51194">
    <property type="entry name" value="HELICASE_CTER"/>
    <property type="match status" value="1"/>
</dbReference>
<dbReference type="GO" id="GO:1990904">
    <property type="term" value="C:ribonucleoprotein complex"/>
    <property type="evidence" value="ECO:0007669"/>
    <property type="project" value="UniProtKB-ARBA"/>
</dbReference>
<dbReference type="Proteomes" id="UP001050691">
    <property type="component" value="Unassembled WGS sequence"/>
</dbReference>
<dbReference type="CDD" id="cd18791">
    <property type="entry name" value="SF2_C_RHA"/>
    <property type="match status" value="1"/>
</dbReference>
<dbReference type="Gene3D" id="3.40.50.300">
    <property type="entry name" value="P-loop containing nucleotide triphosphate hydrolases"/>
    <property type="match status" value="2"/>
</dbReference>
<evidence type="ECO:0000313" key="11">
    <source>
        <dbReference type="EMBL" id="GJJ07821.1"/>
    </source>
</evidence>
<feature type="domain" description="Helicase ATP-binding" evidence="9">
    <location>
        <begin position="146"/>
        <end position="342"/>
    </location>
</feature>
<dbReference type="Pfam" id="PF00270">
    <property type="entry name" value="DEAD"/>
    <property type="match status" value="1"/>
</dbReference>
<keyword evidence="6" id="KW-0067">ATP-binding</keyword>
<reference evidence="11" key="1">
    <citation type="submission" date="2021-10" db="EMBL/GenBank/DDBJ databases">
        <title>De novo Genome Assembly of Clathrus columnatus (Basidiomycota, Fungi) Using Illumina and Nanopore Sequence Data.</title>
        <authorList>
            <person name="Ogiso-Tanaka E."/>
            <person name="Itagaki H."/>
            <person name="Hosoya T."/>
            <person name="Hosaka K."/>
        </authorList>
    </citation>
    <scope>NUCLEOTIDE SEQUENCE</scope>
    <source>
        <strain evidence="11">MO-923</strain>
    </source>
</reference>
<keyword evidence="5" id="KW-0347">Helicase</keyword>
<comment type="similarity">
    <text evidence="1">Belongs to the DEAD box helicase family. DEAH subfamily.</text>
</comment>
<dbReference type="GO" id="GO:0005524">
    <property type="term" value="F:ATP binding"/>
    <property type="evidence" value="ECO:0007669"/>
    <property type="project" value="UniProtKB-KW"/>
</dbReference>
<dbReference type="SMART" id="SM00847">
    <property type="entry name" value="HA2"/>
    <property type="match status" value="1"/>
</dbReference>
<dbReference type="GO" id="GO:0003723">
    <property type="term" value="F:RNA binding"/>
    <property type="evidence" value="ECO:0007669"/>
    <property type="project" value="TreeGrafter"/>
</dbReference>
<dbReference type="Pfam" id="PF21010">
    <property type="entry name" value="HA2_C"/>
    <property type="match status" value="1"/>
</dbReference>
<dbReference type="SMART" id="SM00490">
    <property type="entry name" value="HELICc"/>
    <property type="match status" value="1"/>
</dbReference>
<evidence type="ECO:0000256" key="8">
    <source>
        <dbReference type="SAM" id="MobiDB-lite"/>
    </source>
</evidence>
<organism evidence="11 12">
    <name type="scientific">Clathrus columnatus</name>
    <dbReference type="NCBI Taxonomy" id="1419009"/>
    <lineage>
        <taxon>Eukaryota</taxon>
        <taxon>Fungi</taxon>
        <taxon>Dikarya</taxon>
        <taxon>Basidiomycota</taxon>
        <taxon>Agaricomycotina</taxon>
        <taxon>Agaricomycetes</taxon>
        <taxon>Phallomycetidae</taxon>
        <taxon>Phallales</taxon>
        <taxon>Clathraceae</taxon>
        <taxon>Clathrus</taxon>
    </lineage>
</organism>
<dbReference type="EC" id="3.6.4.13" evidence="2"/>
<evidence type="ECO:0000259" key="10">
    <source>
        <dbReference type="PROSITE" id="PS51194"/>
    </source>
</evidence>
<accession>A0AAV5A5E4</accession>
<evidence type="ECO:0000256" key="6">
    <source>
        <dbReference type="ARBA" id="ARBA00022840"/>
    </source>
</evidence>
<dbReference type="Pfam" id="PF04408">
    <property type="entry name" value="WHD_HA2"/>
    <property type="match status" value="1"/>
</dbReference>
<evidence type="ECO:0000259" key="9">
    <source>
        <dbReference type="PROSITE" id="PS51192"/>
    </source>
</evidence>
<evidence type="ECO:0000256" key="1">
    <source>
        <dbReference type="ARBA" id="ARBA00008792"/>
    </source>
</evidence>
<feature type="domain" description="Helicase C-terminal" evidence="10">
    <location>
        <begin position="371"/>
        <end position="618"/>
    </location>
</feature>
<keyword evidence="3" id="KW-0547">Nucleotide-binding</keyword>
<proteinExistence type="inferred from homology"/>
<feature type="region of interest" description="Disordered" evidence="8">
    <location>
        <begin position="1"/>
        <end position="42"/>
    </location>
</feature>
<dbReference type="InterPro" id="IPR014001">
    <property type="entry name" value="Helicase_ATP-bd"/>
</dbReference>
<sequence length="968" mass="107036">MSMKKRKLKEAGSNLSENKLRSESSEDLPHETTSGEKKQLSFKEWARQQLQISKQTEPDDEKVSLREIAAASSVENYHPSIEDTRAVQHSGTTGPLGEILSIPSNSLLKRNHVAPIIMKSVTVNRDQKIQAERLLLPIVSEEQAIVETVLIHPVVIICGETGSGKTTQLPQFLYEAGFGSQGSGVFLFPCILKLPFIQAKLENPGIIGITQPRRVAAMSTASRVAVELGLASSRVAYQIRYDATVSPSTIIKFMTDGVLLRELTTDFLLSKYSIIIIDEAHERSMNTDILIGALSRIVKLRQSMWEQKKEGIKPLRLIIMSATLRVDDFISNTTLFSVPPPVINISARQYPVTTHFSRHTSADYISEAVRKVSQIHTKLPPGGILVFLTGQNEIIGVCRKLQARFGRKLKGGPSEKPTVPKNIGPAESPFSAIQDNSETMWIPLADVEAEEIELGDGALDVDLNIDLEDESDDVRDPDDSMTDIEEMPMHVIPLYSLLPSEKQLEVFKEPPARSRLVVVATNIAETSLTIPNIRYVVDCGRAKERKYDSRSGIESFSVSWISKAAAAQRSGRAGRTGPGHCYRLYSSALYENYFDEFAQPEILRVPIEGVVLQMKAMNIDTVINFPFPTPPDRDNLKRAERVLINLGALEDKGNGLTSITNLGKAMAIFPLSPRFSKVLVSAKQNQCLPFAIAIVSALSIGDPFIRPEHFSTSENQQGTGKDEAGVGKPRLGAFYASQQLHGSLGGGISDVFRYLSVVGAYEFAGEDSDFCMEHFVRPKAMEEIHKLRIQLSNIIQINFPEIGVGTLKLNKPPDPTQASHFFSVQVLSLSTPPQLRVLRQLLAAAFIDQVAVRKDIVDNSSSDGNKYTSCRNVPYKALGVSDDVFIHPSSILYNSPPPDFIVFHEMSKTTQTWLKTNTIINPAWLPKLAPSLCSTSKRVKTFDGKVLIVPRFGPELWELPAIREAENK</sequence>
<keyword evidence="4" id="KW-0378">Hydrolase</keyword>
<comment type="caution">
    <text evidence="11">The sequence shown here is derived from an EMBL/GenBank/DDBJ whole genome shotgun (WGS) entry which is preliminary data.</text>
</comment>
<dbReference type="GO" id="GO:0000462">
    <property type="term" value="P:maturation of SSU-rRNA from tricistronic rRNA transcript (SSU-rRNA, 5.8S rRNA, LSU-rRNA)"/>
    <property type="evidence" value="ECO:0007669"/>
    <property type="project" value="TreeGrafter"/>
</dbReference>
<evidence type="ECO:0000313" key="12">
    <source>
        <dbReference type="Proteomes" id="UP001050691"/>
    </source>
</evidence>
<dbReference type="InterPro" id="IPR002464">
    <property type="entry name" value="DNA/RNA_helicase_DEAH_CS"/>
</dbReference>
<gene>
    <name evidence="11" type="ORF">Clacol_002026</name>
</gene>
<comment type="catalytic activity">
    <reaction evidence="7">
        <text>ATP + H2O = ADP + phosphate + H(+)</text>
        <dbReference type="Rhea" id="RHEA:13065"/>
        <dbReference type="ChEBI" id="CHEBI:15377"/>
        <dbReference type="ChEBI" id="CHEBI:15378"/>
        <dbReference type="ChEBI" id="CHEBI:30616"/>
        <dbReference type="ChEBI" id="CHEBI:43474"/>
        <dbReference type="ChEBI" id="CHEBI:456216"/>
        <dbReference type="EC" id="3.6.4.13"/>
    </reaction>
</comment>
<dbReference type="FunFam" id="3.40.50.300:FF:000637">
    <property type="entry name" value="ATP-dependent RNA helicase DHX37/DHR1"/>
    <property type="match status" value="1"/>
</dbReference>
<dbReference type="InterPro" id="IPR027417">
    <property type="entry name" value="P-loop_NTPase"/>
</dbReference>
<dbReference type="GO" id="GO:0005730">
    <property type="term" value="C:nucleolus"/>
    <property type="evidence" value="ECO:0007669"/>
    <property type="project" value="TreeGrafter"/>
</dbReference>
<dbReference type="InterPro" id="IPR048333">
    <property type="entry name" value="HA2_WH"/>
</dbReference>
<dbReference type="CDD" id="cd17982">
    <property type="entry name" value="DEXHc_DHX37"/>
    <property type="match status" value="1"/>
</dbReference>
<feature type="region of interest" description="Disordered" evidence="8">
    <location>
        <begin position="409"/>
        <end position="429"/>
    </location>
</feature>
<dbReference type="Pfam" id="PF00271">
    <property type="entry name" value="Helicase_C"/>
    <property type="match status" value="1"/>
</dbReference>
<dbReference type="GO" id="GO:0003724">
    <property type="term" value="F:RNA helicase activity"/>
    <property type="evidence" value="ECO:0007669"/>
    <property type="project" value="UniProtKB-EC"/>
</dbReference>
<evidence type="ECO:0000256" key="4">
    <source>
        <dbReference type="ARBA" id="ARBA00022801"/>
    </source>
</evidence>
<dbReference type="SMART" id="SM00487">
    <property type="entry name" value="DEXDc"/>
    <property type="match status" value="1"/>
</dbReference>
<evidence type="ECO:0000256" key="5">
    <source>
        <dbReference type="ARBA" id="ARBA00022806"/>
    </source>
</evidence>
<evidence type="ECO:0000256" key="7">
    <source>
        <dbReference type="ARBA" id="ARBA00047984"/>
    </source>
</evidence>
<dbReference type="PANTHER" id="PTHR18934">
    <property type="entry name" value="ATP-DEPENDENT RNA HELICASE"/>
    <property type="match status" value="1"/>
</dbReference>
<dbReference type="SUPFAM" id="SSF52540">
    <property type="entry name" value="P-loop containing nucleoside triphosphate hydrolases"/>
    <property type="match status" value="1"/>
</dbReference>
<dbReference type="Pfam" id="PF07717">
    <property type="entry name" value="OB_NTP_bind"/>
    <property type="match status" value="1"/>
</dbReference>
<dbReference type="GO" id="GO:0016787">
    <property type="term" value="F:hydrolase activity"/>
    <property type="evidence" value="ECO:0007669"/>
    <property type="project" value="UniProtKB-KW"/>
</dbReference>
<dbReference type="InterPro" id="IPR011545">
    <property type="entry name" value="DEAD/DEAH_box_helicase_dom"/>
</dbReference>